<protein>
    <submittedName>
        <fullName evidence="2">Molybdopterin biosynthesis MoeB protein</fullName>
    </submittedName>
</protein>
<dbReference type="PANTHER" id="PTHR10953">
    <property type="entry name" value="UBIQUITIN-ACTIVATING ENZYME E1"/>
    <property type="match status" value="1"/>
</dbReference>
<dbReference type="SUPFAM" id="SSF69572">
    <property type="entry name" value="Activating enzymes of the ubiquitin-like proteins"/>
    <property type="match status" value="1"/>
</dbReference>
<dbReference type="InterPro" id="IPR000594">
    <property type="entry name" value="ThiF_NAD_FAD-bd"/>
</dbReference>
<organism evidence="2 3">
    <name type="scientific">Patulibacter medicamentivorans</name>
    <dbReference type="NCBI Taxonomy" id="1097667"/>
    <lineage>
        <taxon>Bacteria</taxon>
        <taxon>Bacillati</taxon>
        <taxon>Actinomycetota</taxon>
        <taxon>Thermoleophilia</taxon>
        <taxon>Solirubrobacterales</taxon>
        <taxon>Patulibacteraceae</taxon>
        <taxon>Patulibacter</taxon>
    </lineage>
</organism>
<dbReference type="AlphaFoldDB" id="H0E4N4"/>
<feature type="domain" description="THIF-type NAD/FAD binding fold" evidence="1">
    <location>
        <begin position="34"/>
        <end position="268"/>
    </location>
</feature>
<proteinExistence type="predicted"/>
<dbReference type="RefSeq" id="WP_007573469.1">
    <property type="nucleotide sequence ID" value="NZ_AGUD01000111.1"/>
</dbReference>
<sequence length="407" mass="43436">MTDRDPDPAGGRLTVDPDARDGRYHRQSLITWWEQPRLARATVLVVGAGALGNELVKSCVLMGVGTVVVVDLDVVEDSNLSRCIFFRSSDEGRPKAAVVAREAAALNPDVTVVGVVGDVRSTVGLGIVADVDLVLGGVDNREARLHVGQACWKTGTPYVDGAIEGLQGVVRAFVPPDGPCYECTMNERDHQLVAARRSCALLSHEELITGKVPTTATTAAVIAGIQVQEGIKLLHGIAADDTLAGRGFAFNGLTHDSYVVSYPRREQCLSHDHYDPARTSPVAGDASFAELLALGRGALGREDVTLETELDVAIAIDCGSCGTRAPLLRPLHELRPADVRCPACGRDATPQLRHRIGPDDDELLARRPGDLGLPPGDAITVRHGLDRWHLMLDGGRPPIERLRAVAA</sequence>
<dbReference type="GO" id="GO:0008641">
    <property type="term" value="F:ubiquitin-like modifier activating enzyme activity"/>
    <property type="evidence" value="ECO:0007669"/>
    <property type="project" value="InterPro"/>
</dbReference>
<name>H0E4N4_9ACTN</name>
<evidence type="ECO:0000259" key="1">
    <source>
        <dbReference type="Pfam" id="PF00899"/>
    </source>
</evidence>
<keyword evidence="3" id="KW-1185">Reference proteome</keyword>
<dbReference type="PANTHER" id="PTHR10953:SF102">
    <property type="entry name" value="ADENYLYLTRANSFERASE AND SULFURTRANSFERASE MOCS3"/>
    <property type="match status" value="1"/>
</dbReference>
<accession>H0E4N4</accession>
<dbReference type="EMBL" id="AGUD01000111">
    <property type="protein sequence ID" value="EHN11363.1"/>
    <property type="molecule type" value="Genomic_DNA"/>
</dbReference>
<dbReference type="Gene3D" id="3.40.50.720">
    <property type="entry name" value="NAD(P)-binding Rossmann-like Domain"/>
    <property type="match status" value="1"/>
</dbReference>
<dbReference type="GO" id="GO:0016779">
    <property type="term" value="F:nucleotidyltransferase activity"/>
    <property type="evidence" value="ECO:0007669"/>
    <property type="project" value="TreeGrafter"/>
</dbReference>
<comment type="caution">
    <text evidence="2">The sequence shown here is derived from an EMBL/GenBank/DDBJ whole genome shotgun (WGS) entry which is preliminary data.</text>
</comment>
<dbReference type="InterPro" id="IPR035985">
    <property type="entry name" value="Ubiquitin-activating_enz"/>
</dbReference>
<dbReference type="GO" id="GO:0004792">
    <property type="term" value="F:thiosulfate-cyanide sulfurtransferase activity"/>
    <property type="evidence" value="ECO:0007669"/>
    <property type="project" value="TreeGrafter"/>
</dbReference>
<evidence type="ECO:0000313" key="3">
    <source>
        <dbReference type="Proteomes" id="UP000005143"/>
    </source>
</evidence>
<dbReference type="OrthoDB" id="9204719at2"/>
<dbReference type="GO" id="GO:0005737">
    <property type="term" value="C:cytoplasm"/>
    <property type="evidence" value="ECO:0007669"/>
    <property type="project" value="TreeGrafter"/>
</dbReference>
<dbReference type="InterPro" id="IPR045886">
    <property type="entry name" value="ThiF/MoeB/HesA"/>
</dbReference>
<reference evidence="2 3" key="1">
    <citation type="journal article" date="2013" name="Biodegradation">
        <title>Quantitative proteomic analysis of ibuprofen-degrading Patulibacter sp. strain I11.</title>
        <authorList>
            <person name="Almeida B."/>
            <person name="Kjeldal H."/>
            <person name="Lolas I."/>
            <person name="Knudsen A.D."/>
            <person name="Carvalho G."/>
            <person name="Nielsen K.L."/>
            <person name="Barreto Crespo M.T."/>
            <person name="Stensballe A."/>
            <person name="Nielsen J.L."/>
        </authorList>
    </citation>
    <scope>NUCLEOTIDE SEQUENCE [LARGE SCALE GENOMIC DNA]</scope>
    <source>
        <strain evidence="2 3">I11</strain>
    </source>
</reference>
<dbReference type="Pfam" id="PF00899">
    <property type="entry name" value="ThiF"/>
    <property type="match status" value="1"/>
</dbReference>
<evidence type="ECO:0000313" key="2">
    <source>
        <dbReference type="EMBL" id="EHN11363.1"/>
    </source>
</evidence>
<gene>
    <name evidence="2" type="ORF">PAI11_17650</name>
</gene>
<dbReference type="GO" id="GO:0032446">
    <property type="term" value="P:protein modification by small protein conjugation"/>
    <property type="evidence" value="ECO:0007669"/>
    <property type="project" value="TreeGrafter"/>
</dbReference>
<dbReference type="Proteomes" id="UP000005143">
    <property type="component" value="Unassembled WGS sequence"/>
</dbReference>